<keyword evidence="2" id="KW-1185">Reference proteome</keyword>
<organism evidence="1 2">
    <name type="scientific">Brumicola pallidula DSM 14239 = ACAM 615</name>
    <dbReference type="NCBI Taxonomy" id="1121922"/>
    <lineage>
        <taxon>Bacteria</taxon>
        <taxon>Pseudomonadati</taxon>
        <taxon>Pseudomonadota</taxon>
        <taxon>Gammaproteobacteria</taxon>
        <taxon>Alteromonadales</taxon>
        <taxon>Alteromonadaceae</taxon>
        <taxon>Brumicola</taxon>
    </lineage>
</organism>
<reference evidence="2" key="1">
    <citation type="journal article" date="2014" name="Environ. Microbiol.">
        <title>Comparative genomics of the marine bacterial genus Glaciecola reveals the high degree of genomic diversity and genomic characteristic for cold adaptation.</title>
        <authorList>
            <person name="Qin Q.L."/>
            <person name="Xie B.B."/>
            <person name="Yu Y."/>
            <person name="Shu Y.L."/>
            <person name="Rong J.C."/>
            <person name="Zhang Y.J."/>
            <person name="Zhao D.L."/>
            <person name="Chen X.L."/>
            <person name="Zhang X.Y."/>
            <person name="Chen B."/>
            <person name="Zhou B.C."/>
            <person name="Zhang Y.Z."/>
        </authorList>
    </citation>
    <scope>NUCLEOTIDE SEQUENCE [LARGE SCALE GENOMIC DNA]</scope>
    <source>
        <strain evidence="2">ACAM 615</strain>
    </source>
</reference>
<sequence length="37" mass="4453">MLSKRQIYLVLNKCESLTGFIQKRRQQRADIIRQNGF</sequence>
<name>K6Z2Z8_9ALTE</name>
<dbReference type="EMBL" id="BAEQ01000065">
    <property type="protein sequence ID" value="GAC30616.1"/>
    <property type="molecule type" value="Genomic_DNA"/>
</dbReference>
<accession>K6Z2Z8</accession>
<proteinExistence type="predicted"/>
<dbReference type="Proteomes" id="UP000006251">
    <property type="component" value="Unassembled WGS sequence"/>
</dbReference>
<comment type="caution">
    <text evidence="1">The sequence shown here is derived from an EMBL/GenBank/DDBJ whole genome shotgun (WGS) entry which is preliminary data.</text>
</comment>
<dbReference type="AlphaFoldDB" id="K6Z2Z8"/>
<protein>
    <submittedName>
        <fullName evidence="1">Uncharacterized protein</fullName>
    </submittedName>
</protein>
<evidence type="ECO:0000313" key="2">
    <source>
        <dbReference type="Proteomes" id="UP000006251"/>
    </source>
</evidence>
<gene>
    <name evidence="1" type="ORF">GPAL_3776</name>
</gene>
<evidence type="ECO:0000313" key="1">
    <source>
        <dbReference type="EMBL" id="GAC30616.1"/>
    </source>
</evidence>